<organism evidence="12 13">
    <name type="scientific">Zymoseptoria tritici (strain ST99CH_3D7)</name>
    <dbReference type="NCBI Taxonomy" id="1276538"/>
    <lineage>
        <taxon>Eukaryota</taxon>
        <taxon>Fungi</taxon>
        <taxon>Dikarya</taxon>
        <taxon>Ascomycota</taxon>
        <taxon>Pezizomycotina</taxon>
        <taxon>Dothideomycetes</taxon>
        <taxon>Dothideomycetidae</taxon>
        <taxon>Mycosphaerellales</taxon>
        <taxon>Mycosphaerellaceae</taxon>
        <taxon>Zymoseptoria</taxon>
    </lineage>
</organism>
<evidence type="ECO:0000313" key="13">
    <source>
        <dbReference type="Proteomes" id="UP000215127"/>
    </source>
</evidence>
<evidence type="ECO:0000256" key="8">
    <source>
        <dbReference type="ARBA" id="ARBA00023170"/>
    </source>
</evidence>
<evidence type="ECO:0000256" key="2">
    <source>
        <dbReference type="ARBA" id="ARBA00011085"/>
    </source>
</evidence>
<evidence type="ECO:0000256" key="6">
    <source>
        <dbReference type="ARBA" id="ARBA00023040"/>
    </source>
</evidence>
<feature type="transmembrane region" description="Helical" evidence="11">
    <location>
        <begin position="125"/>
        <end position="146"/>
    </location>
</feature>
<comment type="subcellular location">
    <subcellularLocation>
        <location evidence="1">Membrane</location>
        <topology evidence="1">Multi-pass membrane protein</topology>
    </subcellularLocation>
</comment>
<dbReference type="Proteomes" id="UP000215127">
    <property type="component" value="Chromosome 8"/>
</dbReference>
<evidence type="ECO:0000256" key="4">
    <source>
        <dbReference type="ARBA" id="ARBA00022692"/>
    </source>
</evidence>
<evidence type="ECO:0000256" key="3">
    <source>
        <dbReference type="ARBA" id="ARBA00022507"/>
    </source>
</evidence>
<keyword evidence="3" id="KW-0589">Pheromone response</keyword>
<gene>
    <name evidence="12" type="ORF">ZT3D7_G8852</name>
</gene>
<comment type="similarity">
    <text evidence="2">Belongs to the G-protein coupled receptor 4 family.</text>
</comment>
<evidence type="ECO:0000313" key="12">
    <source>
        <dbReference type="EMBL" id="SMQ53698.1"/>
    </source>
</evidence>
<dbReference type="GO" id="GO:0004932">
    <property type="term" value="F:mating-type factor pheromone receptor activity"/>
    <property type="evidence" value="ECO:0007669"/>
    <property type="project" value="InterPro"/>
</dbReference>
<dbReference type="Pfam" id="PF02076">
    <property type="entry name" value="STE3"/>
    <property type="match status" value="1"/>
</dbReference>
<dbReference type="CDD" id="cd14966">
    <property type="entry name" value="7tmD_STE3"/>
    <property type="match status" value="1"/>
</dbReference>
<feature type="transmembrane region" description="Helical" evidence="11">
    <location>
        <begin position="219"/>
        <end position="239"/>
    </location>
</feature>
<dbReference type="PANTHER" id="PTHR28097">
    <property type="entry name" value="PHEROMONE A FACTOR RECEPTOR"/>
    <property type="match status" value="1"/>
</dbReference>
<keyword evidence="13" id="KW-1185">Reference proteome</keyword>
<keyword evidence="4 11" id="KW-0812">Transmembrane</keyword>
<feature type="region of interest" description="Disordered" evidence="10">
    <location>
        <begin position="348"/>
        <end position="434"/>
    </location>
</feature>
<dbReference type="GO" id="GO:0000750">
    <property type="term" value="P:pheromone-dependent signal transduction involved in conjugation with cellular fusion"/>
    <property type="evidence" value="ECO:0007669"/>
    <property type="project" value="TreeGrafter"/>
</dbReference>
<evidence type="ECO:0000256" key="9">
    <source>
        <dbReference type="ARBA" id="ARBA00023224"/>
    </source>
</evidence>
<feature type="compositionally biased region" description="Low complexity" evidence="10">
    <location>
        <begin position="353"/>
        <end position="397"/>
    </location>
</feature>
<dbReference type="EMBL" id="LT853699">
    <property type="protein sequence ID" value="SMQ53698.1"/>
    <property type="molecule type" value="Genomic_DNA"/>
</dbReference>
<dbReference type="PRINTS" id="PR00899">
    <property type="entry name" value="GPCRSTE3"/>
</dbReference>
<evidence type="ECO:0000256" key="10">
    <source>
        <dbReference type="SAM" id="MobiDB-lite"/>
    </source>
</evidence>
<dbReference type="GO" id="GO:0005886">
    <property type="term" value="C:plasma membrane"/>
    <property type="evidence" value="ECO:0007669"/>
    <property type="project" value="TreeGrafter"/>
</dbReference>
<keyword evidence="6" id="KW-0297">G-protein coupled receptor</keyword>
<protein>
    <submittedName>
        <fullName evidence="12">Uncharacterized protein</fullName>
    </submittedName>
</protein>
<evidence type="ECO:0000256" key="5">
    <source>
        <dbReference type="ARBA" id="ARBA00022989"/>
    </source>
</evidence>
<feature type="transmembrane region" description="Helical" evidence="11">
    <location>
        <begin position="44"/>
        <end position="64"/>
    </location>
</feature>
<keyword evidence="7 11" id="KW-0472">Membrane</keyword>
<feature type="transmembrane region" description="Helical" evidence="11">
    <location>
        <begin position="279"/>
        <end position="299"/>
    </location>
</feature>
<evidence type="ECO:0000256" key="7">
    <source>
        <dbReference type="ARBA" id="ARBA00023136"/>
    </source>
</evidence>
<reference evidence="12 13" key="1">
    <citation type="submission" date="2016-06" db="EMBL/GenBank/DDBJ databases">
        <authorList>
            <person name="Kjaerup R.B."/>
            <person name="Dalgaard T.S."/>
            <person name="Juul-Madsen H.R."/>
        </authorList>
    </citation>
    <scope>NUCLEOTIDE SEQUENCE [LARGE SCALE GENOMIC DNA]</scope>
</reference>
<feature type="transmembrane region" description="Helical" evidence="11">
    <location>
        <begin position="84"/>
        <end position="104"/>
    </location>
</feature>
<keyword evidence="5 11" id="KW-1133">Transmembrane helix</keyword>
<dbReference type="PANTHER" id="PTHR28097:SF1">
    <property type="entry name" value="PHEROMONE A FACTOR RECEPTOR"/>
    <property type="match status" value="1"/>
</dbReference>
<keyword evidence="8" id="KW-0675">Receptor</keyword>
<feature type="transmembrane region" description="Helical" evidence="11">
    <location>
        <begin position="12"/>
        <end position="32"/>
    </location>
</feature>
<proteinExistence type="inferred from homology"/>
<dbReference type="STRING" id="1276538.A0A1X7S1Z5"/>
<name>A0A1X7S1Z5_ZYMT9</name>
<feature type="transmembrane region" description="Helical" evidence="11">
    <location>
        <begin position="166"/>
        <end position="189"/>
    </location>
</feature>
<dbReference type="AlphaFoldDB" id="A0A1X7S1Z5"/>
<evidence type="ECO:0000256" key="11">
    <source>
        <dbReference type="SAM" id="Phobius"/>
    </source>
</evidence>
<evidence type="ECO:0000256" key="1">
    <source>
        <dbReference type="ARBA" id="ARBA00004141"/>
    </source>
</evidence>
<accession>A0A1X7S1Z5</accession>
<keyword evidence="9" id="KW-0807">Transducer</keyword>
<dbReference type="InterPro" id="IPR001499">
    <property type="entry name" value="GPCR_STE3"/>
</dbReference>
<sequence length="525" mass="58405">MSTPVSTSPYPIAVILATISLITTLLIIPPFVSHLRNRNLPACTLVLCVIYSNFQSFLNAVIWPHDNITHWFSGVGLCDVENKLQVVVASMFPAAVAMVLRALARVMDTNSANWSASTAQKKRDAAIDWACCVVIPMLQIVTGYIIQPFRGYVLGIAGCLAPGDGTWLYFLLMIVPPALWTLLAVYFAALTLHRLYRYRACFNTIMANSHTTKSRFLRLYLLCTLVILIWLPLEVIILVRNKPKELVSFAWNSTHHPTEYPWSIILRVPSKGEIPFDRWLWLVGGAAIFAFFGWGRDAVKTYRDGLKKVGLEKLWPKTTISRGASTIGGGANTVTSKAKLLIEHSKRKMSFASTSTSSTSNNTSTSHPSPNPNTSAPTSPTKPSFLPTITETTTSSPHRTRPRPDFTLAALSPRRPHVSSPHLYRNPSTAHRRRESSWYSALVPTFLTRHSKPTAYDRQDSMTNDPFVLGQMSGNRDGQRSMMLSRVVAEPASPTTKRWMELEAERGGGERVSVKKEFRVGSESV</sequence>